<evidence type="ECO:0000313" key="6">
    <source>
        <dbReference type="Proteomes" id="UP000451565"/>
    </source>
</evidence>
<reference evidence="5 6" key="1">
    <citation type="submission" date="2019-10" db="EMBL/GenBank/DDBJ databases">
        <title>Glaciimonas soli sp. nov., a psychrophilic bacterium isolated from the forest soil of a high elevation mountain in Taiwan.</title>
        <authorList>
            <person name="Wang L.-T."/>
            <person name="Shieh W.Y."/>
        </authorList>
    </citation>
    <scope>NUCLEOTIDE SEQUENCE [LARGE SCALE GENOMIC DNA]</scope>
    <source>
        <strain evidence="5 6">GS1</strain>
    </source>
</reference>
<protein>
    <submittedName>
        <fullName evidence="5">DNA-protecting protein DprA</fullName>
    </submittedName>
</protein>
<dbReference type="InterPro" id="IPR003488">
    <property type="entry name" value="DprA"/>
</dbReference>
<dbReference type="RefSeq" id="WP_407646209.1">
    <property type="nucleotide sequence ID" value="NZ_WINI01000003.1"/>
</dbReference>
<name>A0A843YV64_9BURK</name>
<dbReference type="EMBL" id="WINI01000003">
    <property type="protein sequence ID" value="MQR00506.1"/>
    <property type="molecule type" value="Genomic_DNA"/>
</dbReference>
<organism evidence="5 6">
    <name type="scientific">Glaciimonas soli</name>
    <dbReference type="NCBI Taxonomy" id="2590999"/>
    <lineage>
        <taxon>Bacteria</taxon>
        <taxon>Pseudomonadati</taxon>
        <taxon>Pseudomonadota</taxon>
        <taxon>Betaproteobacteria</taxon>
        <taxon>Burkholderiales</taxon>
        <taxon>Oxalobacteraceae</taxon>
        <taxon>Glaciimonas</taxon>
    </lineage>
</organism>
<comment type="similarity">
    <text evidence="1">Belongs to the DprA/Smf family.</text>
</comment>
<dbReference type="Proteomes" id="UP000451565">
    <property type="component" value="Unassembled WGS sequence"/>
</dbReference>
<keyword evidence="6" id="KW-1185">Reference proteome</keyword>
<evidence type="ECO:0000259" key="4">
    <source>
        <dbReference type="Pfam" id="PF17782"/>
    </source>
</evidence>
<feature type="domain" description="Smf/DprA SLOG" evidence="3">
    <location>
        <begin position="101"/>
        <end position="315"/>
    </location>
</feature>
<dbReference type="SUPFAM" id="SSF102405">
    <property type="entry name" value="MCP/YpsA-like"/>
    <property type="match status" value="1"/>
</dbReference>
<evidence type="ECO:0000256" key="2">
    <source>
        <dbReference type="SAM" id="MobiDB-lite"/>
    </source>
</evidence>
<dbReference type="PANTHER" id="PTHR43022:SF1">
    <property type="entry name" value="PROTEIN SMF"/>
    <property type="match status" value="1"/>
</dbReference>
<accession>A0A843YV64</accession>
<dbReference type="InterPro" id="IPR010994">
    <property type="entry name" value="RuvA_2-like"/>
</dbReference>
<evidence type="ECO:0000259" key="3">
    <source>
        <dbReference type="Pfam" id="PF02481"/>
    </source>
</evidence>
<comment type="caution">
    <text evidence="5">The sequence shown here is derived from an EMBL/GenBank/DDBJ whole genome shotgun (WGS) entry which is preliminary data.</text>
</comment>
<dbReference type="GO" id="GO:0009294">
    <property type="term" value="P:DNA-mediated transformation"/>
    <property type="evidence" value="ECO:0007669"/>
    <property type="project" value="InterPro"/>
</dbReference>
<evidence type="ECO:0000256" key="1">
    <source>
        <dbReference type="ARBA" id="ARBA00006525"/>
    </source>
</evidence>
<dbReference type="InterPro" id="IPR036388">
    <property type="entry name" value="WH-like_DNA-bd_sf"/>
</dbReference>
<proteinExistence type="inferred from homology"/>
<feature type="region of interest" description="Disordered" evidence="2">
    <location>
        <begin position="1"/>
        <end position="21"/>
    </location>
</feature>
<dbReference type="Gene3D" id="1.10.10.10">
    <property type="entry name" value="Winged helix-like DNA-binding domain superfamily/Winged helix DNA-binding domain"/>
    <property type="match status" value="1"/>
</dbReference>
<feature type="domain" description="DprA winged helix" evidence="4">
    <location>
        <begin position="352"/>
        <end position="410"/>
    </location>
</feature>
<dbReference type="AlphaFoldDB" id="A0A843YV64"/>
<sequence>MPTEPTPSSNTTDHPDQSASATADLADWLRLEQTAGVGPETARRLLATFGLPENIFSSNFSALHKVVPEKIAYALLAAPSDALQALTERTLEWAQQPGNRVLTLADSTYPVSLLDIPDPPLILYVKGRIELLARPSLAVVGSRNATVQGIANADQFSFTLSQRGVTIISGMALGIDSAAHVGSMRGAVNDPDAGSTVAVIGTGADIVYPARNRNLAHQIAVYGCIVSEYPLGMPGIAANFPRRNRIISGLARAVLVVEAAAQSGSLITARMAAEQGRDVLAIPGSIHSPLSKGCHQLIKQGAKLVESAQDILEELGQYQLDVALGMASARSPKPTKLSRLPARIVEESAESTEAEQHAKDTDQGRILAALGFDPVSLDLLAQRSGMDAANLSAQLLTLELEGLVEVLPGGIYRRLG</sequence>
<dbReference type="PANTHER" id="PTHR43022">
    <property type="entry name" value="PROTEIN SMF"/>
    <property type="match status" value="1"/>
</dbReference>
<dbReference type="Pfam" id="PF02481">
    <property type="entry name" value="DNA_processg_A"/>
    <property type="match status" value="1"/>
</dbReference>
<dbReference type="Pfam" id="PF17782">
    <property type="entry name" value="WHD_DprA"/>
    <property type="match status" value="1"/>
</dbReference>
<evidence type="ECO:0000313" key="5">
    <source>
        <dbReference type="EMBL" id="MQR00506.1"/>
    </source>
</evidence>
<dbReference type="NCBIfam" id="TIGR00732">
    <property type="entry name" value="dprA"/>
    <property type="match status" value="1"/>
</dbReference>
<dbReference type="InterPro" id="IPR057666">
    <property type="entry name" value="DrpA_SLOG"/>
</dbReference>
<dbReference type="InterPro" id="IPR041614">
    <property type="entry name" value="DprA_WH"/>
</dbReference>
<dbReference type="SUPFAM" id="SSF47781">
    <property type="entry name" value="RuvA domain 2-like"/>
    <property type="match status" value="1"/>
</dbReference>
<dbReference type="Gene3D" id="3.40.50.450">
    <property type="match status" value="1"/>
</dbReference>
<gene>
    <name evidence="5" type="primary">dprA</name>
    <name evidence="5" type="ORF">GEV47_07405</name>
</gene>